<feature type="non-terminal residue" evidence="3">
    <location>
        <position position="136"/>
    </location>
</feature>
<sequence length="136" mass="15660">MEVPVRRVRCPRCGVGREALSWLAPRARLTHRLRQHVETLLTLLPLKQIAGLTGLHWHTLKSIDKARLARDLPEPDLSLVRYLVMDEFALFKGHRYASVVIDAEPRQVLWVGEGRSREAIRPCFEWLGAHCEHIEA</sequence>
<evidence type="ECO:0000313" key="4">
    <source>
        <dbReference type="Proteomes" id="UP000644441"/>
    </source>
</evidence>
<evidence type="ECO:0000259" key="1">
    <source>
        <dbReference type="Pfam" id="PF01610"/>
    </source>
</evidence>
<dbReference type="PANTHER" id="PTHR33498">
    <property type="entry name" value="TRANSPOSASE FOR INSERTION SEQUENCE ELEMENT IS1557"/>
    <property type="match status" value="1"/>
</dbReference>
<evidence type="ECO:0008006" key="5">
    <source>
        <dbReference type="Google" id="ProtNLM"/>
    </source>
</evidence>
<feature type="domain" description="Transposase IS204/IS1001/IS1096/IS1165 helix-turn-helix" evidence="2">
    <location>
        <begin position="18"/>
        <end position="66"/>
    </location>
</feature>
<dbReference type="InterPro" id="IPR002560">
    <property type="entry name" value="Transposase_DDE"/>
</dbReference>
<protein>
    <recommendedName>
        <fullName evidence="5">Transposase</fullName>
    </recommendedName>
</protein>
<organism evidence="3 4">
    <name type="scientific">Alloalcanivorax venustensis ISO4</name>
    <dbReference type="NCBI Taxonomy" id="1177184"/>
    <lineage>
        <taxon>Bacteria</taxon>
        <taxon>Pseudomonadati</taxon>
        <taxon>Pseudomonadota</taxon>
        <taxon>Gammaproteobacteria</taxon>
        <taxon>Oceanospirillales</taxon>
        <taxon>Alcanivoracaceae</taxon>
        <taxon>Alloalcanivorax</taxon>
    </lineage>
</organism>
<evidence type="ECO:0000259" key="2">
    <source>
        <dbReference type="Pfam" id="PF13542"/>
    </source>
</evidence>
<evidence type="ECO:0000313" key="3">
    <source>
        <dbReference type="EMBL" id="MBF5054702.1"/>
    </source>
</evidence>
<dbReference type="PANTHER" id="PTHR33498:SF1">
    <property type="entry name" value="TRANSPOSASE FOR INSERTION SEQUENCE ELEMENT IS1557"/>
    <property type="match status" value="1"/>
</dbReference>
<feature type="domain" description="Transposase IS204/IS1001/IS1096/IS1165 DDE" evidence="1">
    <location>
        <begin position="83"/>
        <end position="135"/>
    </location>
</feature>
<reference evidence="3 4" key="1">
    <citation type="submission" date="2012-09" db="EMBL/GenBank/DDBJ databases">
        <title>Genome Sequence of alkane-degrading Bacterium Alcanivorax venustensis ISO4.</title>
        <authorList>
            <person name="Lai Q."/>
            <person name="Shao Z."/>
        </authorList>
    </citation>
    <scope>NUCLEOTIDE SEQUENCE [LARGE SCALE GENOMIC DNA]</scope>
    <source>
        <strain evidence="3 4">ISO4</strain>
    </source>
</reference>
<proteinExistence type="predicted"/>
<gene>
    <name evidence="3" type="ORF">ISO4_03304</name>
</gene>
<name>A0ABS0AKN9_9GAMM</name>
<accession>A0ABS0AKN9</accession>
<comment type="caution">
    <text evidence="3">The sequence shown here is derived from an EMBL/GenBank/DDBJ whole genome shotgun (WGS) entry which is preliminary data.</text>
</comment>
<dbReference type="InterPro" id="IPR032877">
    <property type="entry name" value="Transposase_HTH"/>
</dbReference>
<dbReference type="InterPro" id="IPR047951">
    <property type="entry name" value="Transpos_ISL3"/>
</dbReference>
<dbReference type="Pfam" id="PF13542">
    <property type="entry name" value="HTH_Tnp_ISL3"/>
    <property type="match status" value="1"/>
</dbReference>
<dbReference type="EMBL" id="ARXR01000086">
    <property type="protein sequence ID" value="MBF5054702.1"/>
    <property type="molecule type" value="Genomic_DNA"/>
</dbReference>
<dbReference type="Pfam" id="PF01610">
    <property type="entry name" value="DDE_Tnp_ISL3"/>
    <property type="match status" value="1"/>
</dbReference>
<keyword evidence="4" id="KW-1185">Reference proteome</keyword>
<dbReference type="Proteomes" id="UP000644441">
    <property type="component" value="Unassembled WGS sequence"/>
</dbReference>